<keyword evidence="5" id="KW-0614">Plasmid</keyword>
<dbReference type="Gene3D" id="1.10.150.240">
    <property type="entry name" value="Putative phosphatase, domain 2"/>
    <property type="match status" value="1"/>
</dbReference>
<geneLocation type="plasmid" evidence="5 6">
    <name>pTT6-2</name>
</geneLocation>
<dbReference type="InterPro" id="IPR023198">
    <property type="entry name" value="PGP-like_dom2"/>
</dbReference>
<dbReference type="SFLD" id="SFLDS00003">
    <property type="entry name" value="Haloacid_Dehalogenase"/>
    <property type="match status" value="1"/>
</dbReference>
<dbReference type="PANTHER" id="PTHR46193:SF10">
    <property type="entry name" value="6-PHOSPHOGLUCONATE PHOSPHATASE"/>
    <property type="match status" value="1"/>
</dbReference>
<dbReference type="InterPro" id="IPR006439">
    <property type="entry name" value="HAD-SF_hydro_IA"/>
</dbReference>
<keyword evidence="3" id="KW-0479">Metal-binding</keyword>
<dbReference type="EMBL" id="CP067422">
    <property type="protein sequence ID" value="QQP93753.1"/>
    <property type="molecule type" value="Genomic_DNA"/>
</dbReference>
<dbReference type="InterPro" id="IPR023214">
    <property type="entry name" value="HAD_sf"/>
</dbReference>
<dbReference type="SFLD" id="SFLDG01135">
    <property type="entry name" value="C1.5.6:_HAD__Beta-PGM__Phospha"/>
    <property type="match status" value="1"/>
</dbReference>
<gene>
    <name evidence="5" type="ORF">IGS68_32130</name>
</gene>
<dbReference type="NCBIfam" id="TIGR01509">
    <property type="entry name" value="HAD-SF-IA-v3"/>
    <property type="match status" value="1"/>
</dbReference>
<protein>
    <submittedName>
        <fullName evidence="5">HAD family hydrolase</fullName>
    </submittedName>
</protein>
<dbReference type="PANTHER" id="PTHR46193">
    <property type="entry name" value="6-PHOSPHOGLUCONATE PHOSPHATASE"/>
    <property type="match status" value="1"/>
</dbReference>
<keyword evidence="6" id="KW-1185">Reference proteome</keyword>
<organism evidence="5 6">
    <name type="scientific">Skermanella cutis</name>
    <dbReference type="NCBI Taxonomy" id="2775420"/>
    <lineage>
        <taxon>Bacteria</taxon>
        <taxon>Pseudomonadati</taxon>
        <taxon>Pseudomonadota</taxon>
        <taxon>Alphaproteobacteria</taxon>
        <taxon>Rhodospirillales</taxon>
        <taxon>Azospirillaceae</taxon>
        <taxon>Skermanella</taxon>
    </lineage>
</organism>
<dbReference type="GO" id="GO:0016787">
    <property type="term" value="F:hydrolase activity"/>
    <property type="evidence" value="ECO:0007669"/>
    <property type="project" value="UniProtKB-KW"/>
</dbReference>
<evidence type="ECO:0000256" key="2">
    <source>
        <dbReference type="ARBA" id="ARBA00006171"/>
    </source>
</evidence>
<dbReference type="CDD" id="cd07526">
    <property type="entry name" value="HAD_BPGM_like"/>
    <property type="match status" value="1"/>
</dbReference>
<evidence type="ECO:0000313" key="6">
    <source>
        <dbReference type="Proteomes" id="UP000595197"/>
    </source>
</evidence>
<evidence type="ECO:0000256" key="1">
    <source>
        <dbReference type="ARBA" id="ARBA00001946"/>
    </source>
</evidence>
<comment type="similarity">
    <text evidence="2">Belongs to the HAD-like hydrolase superfamily. CbbY/CbbZ/Gph/YieH family.</text>
</comment>
<keyword evidence="5" id="KW-0378">Hydrolase</keyword>
<dbReference type="Pfam" id="PF00702">
    <property type="entry name" value="Hydrolase"/>
    <property type="match status" value="1"/>
</dbReference>
<evidence type="ECO:0000313" key="5">
    <source>
        <dbReference type="EMBL" id="QQP93753.1"/>
    </source>
</evidence>
<evidence type="ECO:0000256" key="3">
    <source>
        <dbReference type="ARBA" id="ARBA00022723"/>
    </source>
</evidence>
<dbReference type="InterPro" id="IPR051600">
    <property type="entry name" value="Beta-PGM-like"/>
</dbReference>
<comment type="cofactor">
    <cofactor evidence="1">
        <name>Mg(2+)</name>
        <dbReference type="ChEBI" id="CHEBI:18420"/>
    </cofactor>
</comment>
<dbReference type="SFLD" id="SFLDG01129">
    <property type="entry name" value="C1.5:_HAD__Beta-PGM__Phosphata"/>
    <property type="match status" value="1"/>
</dbReference>
<dbReference type="InterPro" id="IPR036412">
    <property type="entry name" value="HAD-like_sf"/>
</dbReference>
<dbReference type="Gene3D" id="3.40.50.1000">
    <property type="entry name" value="HAD superfamily/HAD-like"/>
    <property type="match status" value="1"/>
</dbReference>
<reference evidence="5" key="1">
    <citation type="submission" date="2021-02" db="EMBL/GenBank/DDBJ databases">
        <title>Skermanella TT6 skin isolate.</title>
        <authorList>
            <person name="Lee K."/>
            <person name="Ganzorig M."/>
        </authorList>
    </citation>
    <scope>NUCLEOTIDE SEQUENCE</scope>
    <source>
        <strain evidence="5">TT6</strain>
    </source>
</reference>
<evidence type="ECO:0000256" key="4">
    <source>
        <dbReference type="ARBA" id="ARBA00022842"/>
    </source>
</evidence>
<proteinExistence type="inferred from homology"/>
<keyword evidence="4" id="KW-0460">Magnesium</keyword>
<sequence>MPGSGLVIFDCDGVLVDSEPISIRCTAAALNRFGYPIDEDGVFDRFLGASTASMVATVEASLGRPLAPEALDDLRREILAAFDRDLTAIPGVAEAAARLERPFCVASSSIPERIRHSLRLTGLLPLFEPAIFSATMVVHGKPAPDLFLLAAKRMGADPARCVVVEDSIHGVRAGQAAGMAVLGFTGGGHIAGDPARRERHAWRLKQAGAALVFDRMEELPGLVREVSG</sequence>
<dbReference type="SUPFAM" id="SSF56784">
    <property type="entry name" value="HAD-like"/>
    <property type="match status" value="1"/>
</dbReference>
<accession>A0ABX7BMW8</accession>
<name>A0ABX7BMW8_9PROT</name>
<dbReference type="Proteomes" id="UP000595197">
    <property type="component" value="Plasmid pTT6-2"/>
</dbReference>